<dbReference type="Pfam" id="PF21725">
    <property type="entry name" value="T7SS_signal"/>
    <property type="match status" value="1"/>
</dbReference>
<dbReference type="InterPro" id="IPR036689">
    <property type="entry name" value="ESAT-6-like_sf"/>
</dbReference>
<organism evidence="3 4">
    <name type="scientific">Speluncibacter jeojiensis</name>
    <dbReference type="NCBI Taxonomy" id="2710754"/>
    <lineage>
        <taxon>Bacteria</taxon>
        <taxon>Bacillati</taxon>
        <taxon>Actinomycetota</taxon>
        <taxon>Actinomycetes</taxon>
        <taxon>Mycobacteriales</taxon>
        <taxon>Speluncibacteraceae</taxon>
        <taxon>Speluncibacter</taxon>
    </lineage>
</organism>
<keyword evidence="4" id="KW-1185">Reference proteome</keyword>
<dbReference type="InterPro" id="IPR049082">
    <property type="entry name" value="T7SS_signal"/>
</dbReference>
<sequence length="455" mass="47497">MSWFGDAANAVRSAVEGAVDKVDDLGREMGLGSLTSPVADLVDSKIDALRDDLDSMGSAKYPALGFDPAPGSVGAIEALSQQLSGAAGKLVDAGRDINRVGQSGSIWQGQGADGFHDKVGELSPLLDRANQALGNAAHLLGTWSSDLSSMQTTAAGYERQAEAARRNFDTAKANPDLHLANQVLARDEIPAAQARLDAAVSKVMRAKQELDDIIEQAKRLQRQHRDLAEDISKALRQASEDAPAESVWNHLGDGLDVIGNELEKAGIGAWHFTQANCHIIGNVADVFGDVSAVLGLVGAGLDIYGLPELGAPIGIASGAASATALVGHSLARTAGDNSVTDETLFFDGVGAATLGLGKFPKLTQDAAQGIGDTLGINLPAIPFLQKYVGDDQSTTTLFDDLNNYWVPHDQTATALEFVSAVPGINLILPGINSAPGLPTAIYQAVQQGWKEDHGN</sequence>
<feature type="coiled-coil region" evidence="1">
    <location>
        <begin position="147"/>
        <end position="237"/>
    </location>
</feature>
<proteinExistence type="predicted"/>
<name>A0A9X4M2K9_9ACTN</name>
<dbReference type="AlphaFoldDB" id="A0A9X4M2K9"/>
<dbReference type="RefSeq" id="WP_332520281.1">
    <property type="nucleotide sequence ID" value="NZ_JANRHA010000010.1"/>
</dbReference>
<evidence type="ECO:0000313" key="4">
    <source>
        <dbReference type="Proteomes" id="UP001152755"/>
    </source>
</evidence>
<dbReference type="SUPFAM" id="SSF140453">
    <property type="entry name" value="EsxAB dimer-like"/>
    <property type="match status" value="1"/>
</dbReference>
<keyword evidence="1" id="KW-0175">Coiled coil</keyword>
<comment type="caution">
    <text evidence="3">The sequence shown here is derived from an EMBL/GenBank/DDBJ whole genome shotgun (WGS) entry which is preliminary data.</text>
</comment>
<protein>
    <recommendedName>
        <fullName evidence="2">Putative T7SS secretion signal domain-containing protein</fullName>
    </recommendedName>
</protein>
<feature type="domain" description="Putative T7SS secretion signal" evidence="2">
    <location>
        <begin position="6"/>
        <end position="245"/>
    </location>
</feature>
<accession>A0A9X4M2K9</accession>
<gene>
    <name evidence="3" type="ORF">NVS88_14985</name>
</gene>
<evidence type="ECO:0000256" key="1">
    <source>
        <dbReference type="SAM" id="Coils"/>
    </source>
</evidence>
<reference evidence="3" key="1">
    <citation type="submission" date="2022-08" db="EMBL/GenBank/DDBJ databases">
        <title>Genome analysis of Corynebacteriales strain.</title>
        <authorList>
            <person name="Lee S.D."/>
        </authorList>
    </citation>
    <scope>NUCLEOTIDE SEQUENCE</scope>
    <source>
        <strain evidence="3">D3-21</strain>
    </source>
</reference>
<dbReference type="EMBL" id="JANRHA010000010">
    <property type="protein sequence ID" value="MDG3015865.1"/>
    <property type="molecule type" value="Genomic_DNA"/>
</dbReference>
<dbReference type="Gene3D" id="1.10.287.1060">
    <property type="entry name" value="ESAT-6-like"/>
    <property type="match status" value="1"/>
</dbReference>
<evidence type="ECO:0000259" key="2">
    <source>
        <dbReference type="Pfam" id="PF21725"/>
    </source>
</evidence>
<evidence type="ECO:0000313" key="3">
    <source>
        <dbReference type="EMBL" id="MDG3015865.1"/>
    </source>
</evidence>
<dbReference type="Proteomes" id="UP001152755">
    <property type="component" value="Unassembled WGS sequence"/>
</dbReference>